<evidence type="ECO:0000256" key="1">
    <source>
        <dbReference type="ARBA" id="ARBA00004442"/>
    </source>
</evidence>
<evidence type="ECO:0000256" key="7">
    <source>
        <dbReference type="ARBA" id="ARBA00023237"/>
    </source>
</evidence>
<dbReference type="Pfam" id="PF02321">
    <property type="entry name" value="OEP"/>
    <property type="match status" value="1"/>
</dbReference>
<dbReference type="EMBL" id="JAAHBV010000122">
    <property type="protein sequence ID" value="NER59780.1"/>
    <property type="molecule type" value="Genomic_DNA"/>
</dbReference>
<dbReference type="SUPFAM" id="SSF56954">
    <property type="entry name" value="Outer membrane efflux proteins (OEP)"/>
    <property type="match status" value="1"/>
</dbReference>
<evidence type="ECO:0000256" key="8">
    <source>
        <dbReference type="ARBA" id="ARBA00023288"/>
    </source>
</evidence>
<dbReference type="GO" id="GO:0016020">
    <property type="term" value="C:membrane"/>
    <property type="evidence" value="ECO:0007669"/>
    <property type="project" value="UniProtKB-SubCell"/>
</dbReference>
<dbReference type="PANTHER" id="PTHR30203">
    <property type="entry name" value="OUTER MEMBRANE CATION EFFLUX PROTEIN"/>
    <property type="match status" value="1"/>
</dbReference>
<evidence type="ECO:0000256" key="4">
    <source>
        <dbReference type="ARBA" id="ARBA00022692"/>
    </source>
</evidence>
<dbReference type="PANTHER" id="PTHR30203:SF25">
    <property type="entry name" value="OUTER MEMBRANE PROTEIN-RELATED"/>
    <property type="match status" value="1"/>
</dbReference>
<keyword evidence="5" id="KW-0472">Membrane</keyword>
<reference evidence="9 10" key="1">
    <citation type="submission" date="2020-02" db="EMBL/GenBank/DDBJ databases">
        <title>Broccoli isolated Pseudomonas sp.</title>
        <authorList>
            <person name="Fujikawa T."/>
            <person name="Sawada H."/>
        </authorList>
    </citation>
    <scope>NUCLEOTIDE SEQUENCE [LARGE SCALE GENOMIC DNA]</scope>
    <source>
        <strain evidence="9 10">MAFF212428</strain>
    </source>
</reference>
<dbReference type="GO" id="GO:0015562">
    <property type="term" value="F:efflux transmembrane transporter activity"/>
    <property type="evidence" value="ECO:0007669"/>
    <property type="project" value="InterPro"/>
</dbReference>
<gene>
    <name evidence="9" type="ORF">G3435_06830</name>
</gene>
<name>A0A6M0D1V4_9PSED</name>
<dbReference type="InterPro" id="IPR010131">
    <property type="entry name" value="MdtP/NodT-like"/>
</dbReference>
<comment type="caution">
    <text evidence="9">The sequence shown here is derived from an EMBL/GenBank/DDBJ whole genome shotgun (WGS) entry which is preliminary data.</text>
</comment>
<evidence type="ECO:0000256" key="3">
    <source>
        <dbReference type="ARBA" id="ARBA00022452"/>
    </source>
</evidence>
<keyword evidence="7" id="KW-0998">Cell outer membrane</keyword>
<dbReference type="Gene3D" id="1.20.1600.10">
    <property type="entry name" value="Outer membrane efflux proteins (OEP)"/>
    <property type="match status" value="1"/>
</dbReference>
<keyword evidence="4" id="KW-0812">Transmembrane</keyword>
<feature type="non-terminal residue" evidence="9">
    <location>
        <position position="1"/>
    </location>
</feature>
<dbReference type="Proteomes" id="UP000480410">
    <property type="component" value="Unassembled WGS sequence"/>
</dbReference>
<evidence type="ECO:0000256" key="2">
    <source>
        <dbReference type="ARBA" id="ARBA00007613"/>
    </source>
</evidence>
<evidence type="ECO:0000256" key="5">
    <source>
        <dbReference type="ARBA" id="ARBA00023136"/>
    </source>
</evidence>
<comment type="subcellular location">
    <subcellularLocation>
        <location evidence="1">Cell outer membrane</location>
    </subcellularLocation>
</comment>
<evidence type="ECO:0000256" key="6">
    <source>
        <dbReference type="ARBA" id="ARBA00023139"/>
    </source>
</evidence>
<proteinExistence type="inferred from homology"/>
<dbReference type="AlphaFoldDB" id="A0A6M0D1V4"/>
<keyword evidence="3" id="KW-1134">Transmembrane beta strand</keyword>
<keyword evidence="6" id="KW-0564">Palmitate</keyword>
<organism evidence="9 10">
    <name type="scientific">Pseudomonas brassicae</name>
    <dbReference type="NCBI Taxonomy" id="2708063"/>
    <lineage>
        <taxon>Bacteria</taxon>
        <taxon>Pseudomonadati</taxon>
        <taxon>Pseudomonadota</taxon>
        <taxon>Gammaproteobacteria</taxon>
        <taxon>Pseudomonadales</taxon>
        <taxon>Pseudomonadaceae</taxon>
        <taxon>Pseudomonas</taxon>
    </lineage>
</organism>
<dbReference type="InterPro" id="IPR003423">
    <property type="entry name" value="OMP_efflux"/>
</dbReference>
<keyword evidence="8" id="KW-0449">Lipoprotein</keyword>
<evidence type="ECO:0000313" key="10">
    <source>
        <dbReference type="Proteomes" id="UP000480410"/>
    </source>
</evidence>
<comment type="similarity">
    <text evidence="2">Belongs to the outer membrane factor (OMF) (TC 1.B.17) family.</text>
</comment>
<sequence>SQGEAARFEHVLLQAMEEVEGAVTQLAQHQRHLLLMVQAARHGEAAFDIAQQRYGAGAGSYLAVLESQRDLLRTRQAIALAQTASYRTVVDLYKRWPGVRRRASGCSVLALGQHTWQVAGVPPERPA</sequence>
<evidence type="ECO:0000313" key="9">
    <source>
        <dbReference type="EMBL" id="NER59780.1"/>
    </source>
</evidence>
<protein>
    <submittedName>
        <fullName evidence="9">TolC family protein</fullName>
    </submittedName>
</protein>
<accession>A0A6M0D1V4</accession>